<feature type="binding site" evidence="7">
    <location>
        <position position="43"/>
    </location>
    <ligand>
        <name>ATP</name>
        <dbReference type="ChEBI" id="CHEBI:30616"/>
    </ligand>
</feature>
<evidence type="ECO:0000256" key="6">
    <source>
        <dbReference type="ARBA" id="ARBA00022840"/>
    </source>
</evidence>
<comment type="catalytic activity">
    <reaction evidence="7">
        <text>ATP + H2O = ADP + phosphate + H(+)</text>
        <dbReference type="Rhea" id="RHEA:13065"/>
        <dbReference type="ChEBI" id="CHEBI:15377"/>
        <dbReference type="ChEBI" id="CHEBI:15378"/>
        <dbReference type="ChEBI" id="CHEBI:30616"/>
        <dbReference type="ChEBI" id="CHEBI:43474"/>
        <dbReference type="ChEBI" id="CHEBI:456216"/>
    </reaction>
</comment>
<feature type="binding site" evidence="7">
    <location>
        <position position="44"/>
    </location>
    <ligand>
        <name>ATP</name>
        <dbReference type="ChEBI" id="CHEBI:30616"/>
    </ligand>
</feature>
<dbReference type="GO" id="GO:0004017">
    <property type="term" value="F:AMP kinase activity"/>
    <property type="evidence" value="ECO:0007669"/>
    <property type="project" value="UniProtKB-UniRule"/>
</dbReference>
<comment type="catalytic activity">
    <reaction evidence="7">
        <text>AMP + ATP = 2 ADP</text>
        <dbReference type="Rhea" id="RHEA:12973"/>
        <dbReference type="ChEBI" id="CHEBI:30616"/>
        <dbReference type="ChEBI" id="CHEBI:456215"/>
        <dbReference type="ChEBI" id="CHEBI:456216"/>
        <dbReference type="EC" id="2.7.4.3"/>
    </reaction>
</comment>
<evidence type="ECO:0000256" key="4">
    <source>
        <dbReference type="ARBA" id="ARBA00022741"/>
    </source>
</evidence>
<evidence type="ECO:0000256" key="3">
    <source>
        <dbReference type="ARBA" id="ARBA00022679"/>
    </source>
</evidence>
<reference evidence="9" key="1">
    <citation type="journal article" date="2020" name="mSystems">
        <title>Genome- and Community-Level Interaction Insights into Carbon Utilization and Element Cycling Functions of Hydrothermarchaeota in Hydrothermal Sediment.</title>
        <authorList>
            <person name="Zhou Z."/>
            <person name="Liu Y."/>
            <person name="Xu W."/>
            <person name="Pan J."/>
            <person name="Luo Z.H."/>
            <person name="Li M."/>
        </authorList>
    </citation>
    <scope>NUCLEOTIDE SEQUENCE [LARGE SCALE GENOMIC DNA]</scope>
    <source>
        <strain evidence="10">SpSt-1073</strain>
        <strain evidence="9">SpSt-613</strain>
        <strain evidence="8">SpSt-669</strain>
    </source>
</reference>
<dbReference type="AlphaFoldDB" id="A0A7C4E2D3"/>
<organism evidence="9">
    <name type="scientific">Caldiarchaeum subterraneum</name>
    <dbReference type="NCBI Taxonomy" id="311458"/>
    <lineage>
        <taxon>Archaea</taxon>
        <taxon>Nitrososphaerota</taxon>
        <taxon>Candidatus Caldarchaeales</taxon>
        <taxon>Candidatus Caldarchaeaceae</taxon>
        <taxon>Candidatus Caldarchaeum</taxon>
    </lineage>
</organism>
<feature type="binding site" evidence="7">
    <location>
        <position position="133"/>
    </location>
    <ligand>
        <name>ATP</name>
        <dbReference type="ChEBI" id="CHEBI:30616"/>
    </ligand>
</feature>
<feature type="region of interest" description="LID" evidence="7">
    <location>
        <begin position="132"/>
        <end position="142"/>
    </location>
</feature>
<comment type="function">
    <text evidence="7">Broad-specificity nucleoside monophosphate (NMP) kinase that catalyzes the reversible transfer of the terminal phosphate group between nucleoside triphosphates and monophosphates. Has also ATPase activity. Involved in the late maturation steps of the 30S ribosomal particles, specifically 16S rRNA maturation. While NMP activity is not required for ribosome maturation, ATPase activity is. Associates transiently with small ribosomal subunit protein uS11. ATP hydrolysis breaks the interaction with uS11. May temporarily remove uS11 from the ribosome to enable a conformational change of the ribosomal RNA that is needed for the final maturation step of the small ribosomal subunit.</text>
</comment>
<evidence type="ECO:0000313" key="9">
    <source>
        <dbReference type="EMBL" id="HGN90326.1"/>
    </source>
</evidence>
<evidence type="ECO:0000256" key="7">
    <source>
        <dbReference type="HAMAP-Rule" id="MF_00039"/>
    </source>
</evidence>
<keyword evidence="5 7" id="KW-0418">Kinase</keyword>
<keyword evidence="1 7" id="KW-0690">Ribosome biogenesis</keyword>
<dbReference type="SUPFAM" id="SSF52540">
    <property type="entry name" value="P-loop containing nucleoside triphosphate hydrolases"/>
    <property type="match status" value="1"/>
</dbReference>
<comment type="caution">
    <text evidence="7">Lacks conserved residue(s) required for the propagation of feature annotation.</text>
</comment>
<dbReference type="Gene3D" id="3.40.50.300">
    <property type="entry name" value="P-loop containing nucleotide triphosphate hydrolases"/>
    <property type="match status" value="1"/>
</dbReference>
<evidence type="ECO:0000256" key="5">
    <source>
        <dbReference type="ARBA" id="ARBA00022777"/>
    </source>
</evidence>
<comment type="subunit">
    <text evidence="7">Interacts with uS11. Not a structural component of 40S pre-ribosomes, but transiently interacts with them by binding to uS11.</text>
</comment>
<dbReference type="EC" id="2.7.4.3" evidence="7"/>
<feature type="binding site" evidence="7">
    <location>
        <position position="173"/>
    </location>
    <ligand>
        <name>ATP</name>
        <dbReference type="ChEBI" id="CHEBI:30616"/>
    </ligand>
</feature>
<keyword evidence="4 7" id="KW-0547">Nucleotide-binding</keyword>
<evidence type="ECO:0000313" key="10">
    <source>
        <dbReference type="EMBL" id="HHN52551.1"/>
    </source>
</evidence>
<dbReference type="EMBL" id="DRXG01000099">
    <property type="protein sequence ID" value="HHN52551.1"/>
    <property type="molecule type" value="Genomic_DNA"/>
</dbReference>
<dbReference type="EMBL" id="DTCM01000025">
    <property type="protein sequence ID" value="HGL40461.1"/>
    <property type="molecule type" value="Genomic_DNA"/>
</dbReference>
<dbReference type="PANTHER" id="PTHR12595:SF0">
    <property type="entry name" value="ADENYLATE KINASE ISOENZYME 6"/>
    <property type="match status" value="1"/>
</dbReference>
<dbReference type="HAMAP" id="MF_00039">
    <property type="entry name" value="Adenylate_kinase_AK6"/>
    <property type="match status" value="1"/>
</dbReference>
<accession>A0A7C4E2D3</accession>
<sequence>MLAATAEPRPSSPVSFKTFNRNISNNPRNTLIIWVTGTPGVGKTATGRELAKRLGIGFIDLPEYVSMNNLYKERLEDGTMVVESRRLAQHLSKHVKGDTVIAGHITVKVRGHETRCVVLRLNPLQLRERLEERGYSVEKVAENVEAEFLGVVYLDALRVFGKNRVSQIDVTGKEASDVVNRCVDVLEGRDAGDDVEWMSRLDEAAVSQLLRYLSTTKSRIL</sequence>
<keyword evidence="2 7" id="KW-0698">rRNA processing</keyword>
<proteinExistence type="inferred from homology"/>
<name>A0A7C4E2D3_CALS0</name>
<feature type="binding site" evidence="7">
    <location>
        <position position="42"/>
    </location>
    <ligand>
        <name>ATP</name>
        <dbReference type="ChEBI" id="CHEBI:30616"/>
    </ligand>
</feature>
<dbReference type="InterPro" id="IPR027417">
    <property type="entry name" value="P-loop_NTPase"/>
</dbReference>
<dbReference type="InterPro" id="IPR020618">
    <property type="entry name" value="Adenyl_kinase_AK6"/>
</dbReference>
<keyword evidence="6 7" id="KW-0067">ATP-binding</keyword>
<dbReference type="GO" id="GO:0006364">
    <property type="term" value="P:rRNA processing"/>
    <property type="evidence" value="ECO:0007669"/>
    <property type="project" value="UniProtKB-KW"/>
</dbReference>
<dbReference type="GO" id="GO:0016887">
    <property type="term" value="F:ATP hydrolysis activity"/>
    <property type="evidence" value="ECO:0007669"/>
    <property type="project" value="InterPro"/>
</dbReference>
<dbReference type="Pfam" id="PF13238">
    <property type="entry name" value="AAA_18"/>
    <property type="match status" value="1"/>
</dbReference>
<comment type="similarity">
    <text evidence="7">Belongs to the adenylate kinase family. AK6 subfamily.</text>
</comment>
<comment type="caution">
    <text evidence="9">The sequence shown here is derived from an EMBL/GenBank/DDBJ whole genome shotgun (WGS) entry which is preliminary data.</text>
</comment>
<evidence type="ECO:0000256" key="1">
    <source>
        <dbReference type="ARBA" id="ARBA00022517"/>
    </source>
</evidence>
<protein>
    <recommendedName>
        <fullName evidence="7">Putative adenylate kinase</fullName>
        <shortName evidence="7">AK</shortName>
        <ecNumber evidence="7">2.7.4.3</ecNumber>
    </recommendedName>
    <alternativeName>
        <fullName evidence="7">ATP-AMP transphosphorylase</fullName>
    </alternativeName>
</protein>
<dbReference type="GO" id="GO:0005524">
    <property type="term" value="F:ATP binding"/>
    <property type="evidence" value="ECO:0007669"/>
    <property type="project" value="UniProtKB-UniRule"/>
</dbReference>
<keyword evidence="3 7" id="KW-0808">Transferase</keyword>
<feature type="binding site" evidence="7">
    <location>
        <position position="40"/>
    </location>
    <ligand>
        <name>ATP</name>
        <dbReference type="ChEBI" id="CHEBI:30616"/>
    </ligand>
</feature>
<dbReference type="GO" id="GO:0042274">
    <property type="term" value="P:ribosomal small subunit biogenesis"/>
    <property type="evidence" value="ECO:0007669"/>
    <property type="project" value="UniProtKB-UniRule"/>
</dbReference>
<dbReference type="PANTHER" id="PTHR12595">
    <property type="entry name" value="POS9-ACTIVATING FACTOR FAP7-RELATED"/>
    <property type="match status" value="1"/>
</dbReference>
<evidence type="ECO:0000313" key="8">
    <source>
        <dbReference type="EMBL" id="HGL40461.1"/>
    </source>
</evidence>
<evidence type="ECO:0000256" key="2">
    <source>
        <dbReference type="ARBA" id="ARBA00022552"/>
    </source>
</evidence>
<dbReference type="EMBL" id="DTAD01000041">
    <property type="protein sequence ID" value="HGN90326.1"/>
    <property type="molecule type" value="Genomic_DNA"/>
</dbReference>
<gene>
    <name evidence="10" type="ORF">ENM30_04480</name>
    <name evidence="9" type="ORF">ENT82_04260</name>
    <name evidence="8" type="ORF">ENU43_02170</name>
</gene>